<evidence type="ECO:0000256" key="4">
    <source>
        <dbReference type="ARBA" id="ARBA00022989"/>
    </source>
</evidence>
<name>A0A2Y9GCP7_NEOSC</name>
<dbReference type="Proteomes" id="UP000248481">
    <property type="component" value="Chromosome 16"/>
</dbReference>
<feature type="transmembrane region" description="Helical" evidence="7">
    <location>
        <begin position="569"/>
        <end position="592"/>
    </location>
</feature>
<gene>
    <name evidence="9" type="primary">SLC6A16</name>
</gene>
<dbReference type="GeneID" id="110572709"/>
<organism evidence="8 9">
    <name type="scientific">Neomonachus schauinslandi</name>
    <name type="common">Hawaiian monk seal</name>
    <name type="synonym">Monachus schauinslandi</name>
    <dbReference type="NCBI Taxonomy" id="29088"/>
    <lineage>
        <taxon>Eukaryota</taxon>
        <taxon>Metazoa</taxon>
        <taxon>Chordata</taxon>
        <taxon>Craniata</taxon>
        <taxon>Vertebrata</taxon>
        <taxon>Euteleostomi</taxon>
        <taxon>Mammalia</taxon>
        <taxon>Eutheria</taxon>
        <taxon>Laurasiatheria</taxon>
        <taxon>Carnivora</taxon>
        <taxon>Caniformia</taxon>
        <taxon>Pinnipedia</taxon>
        <taxon>Phocidae</taxon>
        <taxon>Monachinae</taxon>
        <taxon>Monachini</taxon>
        <taxon>Neomonachus</taxon>
    </lineage>
</organism>
<comment type="subcellular location">
    <subcellularLocation>
        <location evidence="1">Membrane</location>
        <topology evidence="1">Multi-pass membrane protein</topology>
    </subcellularLocation>
</comment>
<feature type="transmembrane region" description="Helical" evidence="7">
    <location>
        <begin position="95"/>
        <end position="114"/>
    </location>
</feature>
<feature type="transmembrane region" description="Helical" evidence="7">
    <location>
        <begin position="494"/>
        <end position="513"/>
    </location>
</feature>
<dbReference type="PANTHER" id="PTHR11616:SF327">
    <property type="entry name" value="ORPHAN SODIUM- AND CHLORIDE-DEPENDENT NEUROTRANSMITTER TRANSPORTER NTT5"/>
    <property type="match status" value="1"/>
</dbReference>
<evidence type="ECO:0000256" key="1">
    <source>
        <dbReference type="ARBA" id="ARBA00004141"/>
    </source>
</evidence>
<sequence length="677" mass="76007">MAKSLAWEIQAGEAQCRASQCRPINVLEVEATQALNQKPLPEKVQVAEEEASEILHTRPCWSSKVEYILTQVGCSMKISSFWYFFLLWLHNGGCNFLIIYMLVLFLVGVPLLFLEMAAGQRMCQGSIGVWKVISPWIGGVGYTSFMVCFITSLYLNVVNAWTLFYLGQSFHFPVPWEKCPLLENSSDFDPKCAQTSPSMYFWYRLTLKASDRIEDGGSPVFSLNLPLLVSWCLIGAFMINGLKSTGKVSNSPILLPAPYFILLCFLFRSLLLEGAAFGFQHLLLSKIPAMYNMNVWCQAGNQVLFALGLGFGPIVSLSLPMYPATNCLSDAFVVALVNLFTMLLVTSFSFCILGFWATIITHRCNETEGQILRELVTLGKLPVEAQPPPNLVDNPTSIFNFWLSSLPHPIKNMVVSYVTEYNLEKQFLKVKAGPSFALVAFIETMSFIPGSVFWSILFFLLFLTLGLSSMIGIMQGILTPLQDTFSSSRKYSKLLTVVVFVLMFLCGLFFTRPSGIYCIRLLSEYWMVLPITIIIILENIAVGWAYGARRFLEDLAIMWGPPASPIIRWLWAFLSPVVLLALFVITLIHLSLKTITYVAWDSNSSQEVLRQYPSWGLLAMIALFLIVILPIPTYFVYCLTQRISFSSTSQGKPVTSSKSLPLIQPTPIKEVQKEEIL</sequence>
<dbReference type="InParanoid" id="A0A2Y9GCP7"/>
<feature type="binding site" evidence="6">
    <location>
        <position position="338"/>
    </location>
    <ligand>
        <name>Na(+)</name>
        <dbReference type="ChEBI" id="CHEBI:29101"/>
        <label>1</label>
    </ligand>
</feature>
<feature type="transmembrane region" description="Helical" evidence="7">
    <location>
        <begin position="67"/>
        <end position="89"/>
    </location>
</feature>
<feature type="transmembrane region" description="Helical" evidence="7">
    <location>
        <begin position="299"/>
        <end position="319"/>
    </location>
</feature>
<evidence type="ECO:0000256" key="7">
    <source>
        <dbReference type="SAM" id="Phobius"/>
    </source>
</evidence>
<evidence type="ECO:0000256" key="3">
    <source>
        <dbReference type="ARBA" id="ARBA00022692"/>
    </source>
</evidence>
<keyword evidence="6" id="KW-0915">Sodium</keyword>
<reference evidence="9" key="1">
    <citation type="submission" date="2025-08" db="UniProtKB">
        <authorList>
            <consortium name="RefSeq"/>
        </authorList>
    </citation>
    <scope>IDENTIFICATION</scope>
    <source>
        <tissue evidence="9">Blood</tissue>
    </source>
</reference>
<evidence type="ECO:0000256" key="6">
    <source>
        <dbReference type="PIRSR" id="PIRSR600175-1"/>
    </source>
</evidence>
<dbReference type="KEGG" id="nsu:110572709"/>
<keyword evidence="8" id="KW-1185">Reference proteome</keyword>
<keyword evidence="3 7" id="KW-0812">Transmembrane</keyword>
<dbReference type="CTD" id="28968"/>
<proteinExistence type="predicted"/>
<feature type="transmembrane region" description="Helical" evidence="7">
    <location>
        <begin position="220"/>
        <end position="239"/>
    </location>
</feature>
<dbReference type="GO" id="GO:0035725">
    <property type="term" value="P:sodium ion transmembrane transport"/>
    <property type="evidence" value="ECO:0007669"/>
    <property type="project" value="TreeGrafter"/>
</dbReference>
<protein>
    <submittedName>
        <fullName evidence="9">LOW QUALITY PROTEIN: orphan sodium- and chloride-dependent neurotransmitter transporter NTT5</fullName>
    </submittedName>
</protein>
<feature type="binding site" evidence="6">
    <location>
        <position position="465"/>
    </location>
    <ligand>
        <name>Na(+)</name>
        <dbReference type="ChEBI" id="CHEBI:29101"/>
        <label>1</label>
    </ligand>
</feature>
<feature type="transmembrane region" description="Helical" evidence="7">
    <location>
        <begin position="135"/>
        <end position="155"/>
    </location>
</feature>
<evidence type="ECO:0000313" key="8">
    <source>
        <dbReference type="Proteomes" id="UP000248481"/>
    </source>
</evidence>
<feature type="transmembrane region" description="Helical" evidence="7">
    <location>
        <begin position="452"/>
        <end position="473"/>
    </location>
</feature>
<dbReference type="InterPro" id="IPR000175">
    <property type="entry name" value="Na/ntran_symport"/>
</dbReference>
<feature type="transmembrane region" description="Helical" evidence="7">
    <location>
        <begin position="612"/>
        <end position="637"/>
    </location>
</feature>
<evidence type="ECO:0000313" key="9">
    <source>
        <dbReference type="RefSeq" id="XP_021536762.1"/>
    </source>
</evidence>
<dbReference type="Pfam" id="PF00209">
    <property type="entry name" value="SNF"/>
    <property type="match status" value="1"/>
</dbReference>
<feature type="binding site" evidence="6">
    <location>
        <position position="469"/>
    </location>
    <ligand>
        <name>Na(+)</name>
        <dbReference type="ChEBI" id="CHEBI:29101"/>
        <label>1</label>
    </ligand>
</feature>
<dbReference type="RefSeq" id="XP_021536762.1">
    <property type="nucleotide sequence ID" value="XM_021681087.1"/>
</dbReference>
<feature type="transmembrane region" description="Helical" evidence="7">
    <location>
        <begin position="331"/>
        <end position="357"/>
    </location>
</feature>
<feature type="transmembrane region" description="Helical" evidence="7">
    <location>
        <begin position="259"/>
        <end position="279"/>
    </location>
</feature>
<keyword evidence="6" id="KW-0479">Metal-binding</keyword>
<keyword evidence="2" id="KW-0813">Transport</keyword>
<accession>A0A2Y9GCP7</accession>
<dbReference type="GO" id="GO:0005886">
    <property type="term" value="C:plasma membrane"/>
    <property type="evidence" value="ECO:0007669"/>
    <property type="project" value="TreeGrafter"/>
</dbReference>
<keyword evidence="5 7" id="KW-0472">Membrane</keyword>
<dbReference type="PROSITE" id="PS50267">
    <property type="entry name" value="NA_NEUROTRAN_SYMP_3"/>
    <property type="match status" value="1"/>
</dbReference>
<dbReference type="PRINTS" id="PR00176">
    <property type="entry name" value="NANEUSMPORT"/>
</dbReference>
<dbReference type="PANTHER" id="PTHR11616">
    <property type="entry name" value="SODIUM/CHLORIDE DEPENDENT TRANSPORTER"/>
    <property type="match status" value="1"/>
</dbReference>
<dbReference type="GO" id="GO:0006865">
    <property type="term" value="P:amino acid transport"/>
    <property type="evidence" value="ECO:0007669"/>
    <property type="project" value="TreeGrafter"/>
</dbReference>
<dbReference type="InterPro" id="IPR037272">
    <property type="entry name" value="SNS_sf"/>
</dbReference>
<dbReference type="GO" id="GO:0046872">
    <property type="term" value="F:metal ion binding"/>
    <property type="evidence" value="ECO:0007669"/>
    <property type="project" value="UniProtKB-KW"/>
</dbReference>
<feature type="transmembrane region" description="Helical" evidence="7">
    <location>
        <begin position="525"/>
        <end position="548"/>
    </location>
</feature>
<feature type="binding site" evidence="6">
    <location>
        <position position="73"/>
    </location>
    <ligand>
        <name>Na(+)</name>
        <dbReference type="ChEBI" id="CHEBI:29101"/>
        <label>1</label>
    </ligand>
</feature>
<dbReference type="AlphaFoldDB" id="A0A2Y9GCP7"/>
<evidence type="ECO:0000256" key="2">
    <source>
        <dbReference type="ARBA" id="ARBA00022448"/>
    </source>
</evidence>
<evidence type="ECO:0000256" key="5">
    <source>
        <dbReference type="ARBA" id="ARBA00023136"/>
    </source>
</evidence>
<dbReference type="SUPFAM" id="SSF161070">
    <property type="entry name" value="SNF-like"/>
    <property type="match status" value="1"/>
</dbReference>
<keyword evidence="4 7" id="KW-1133">Transmembrane helix</keyword>